<dbReference type="InterPro" id="IPR011711">
    <property type="entry name" value="GntR_C"/>
</dbReference>
<dbReference type="OrthoDB" id="7846328at2"/>
<dbReference type="InterPro" id="IPR036388">
    <property type="entry name" value="WH-like_DNA-bd_sf"/>
</dbReference>
<gene>
    <name evidence="5" type="ORF">DXH95_04505</name>
</gene>
<evidence type="ECO:0000259" key="4">
    <source>
        <dbReference type="PROSITE" id="PS50949"/>
    </source>
</evidence>
<dbReference type="SUPFAM" id="SSF48008">
    <property type="entry name" value="GntR ligand-binding domain-like"/>
    <property type="match status" value="1"/>
</dbReference>
<dbReference type="GO" id="GO:0003700">
    <property type="term" value="F:DNA-binding transcription factor activity"/>
    <property type="evidence" value="ECO:0007669"/>
    <property type="project" value="InterPro"/>
</dbReference>
<evidence type="ECO:0000256" key="3">
    <source>
        <dbReference type="ARBA" id="ARBA00023163"/>
    </source>
</evidence>
<dbReference type="InterPro" id="IPR000524">
    <property type="entry name" value="Tscrpt_reg_HTH_GntR"/>
</dbReference>
<proteinExistence type="predicted"/>
<sequence>MRKIVDNLLTMQDARASIPSMQSTSAISNSTKTSAAEIARTVIEALEAGEFAPGQRMVEADLCLRFGVGRQIIREALQHLNAYGVVAIEPNRGAHIIHVTRHEAVMTLELTELLFGLVSRSAARRIAAGCDPTRLSDAIGQLVASSETDDPVHYMRARRHLFAALSHIAGNPELNRIMEQVRVHVMRAQFGFAAFRSGHALELAEIGRTVLVGKSEEAEDLSRAYVRRIREFLQQI</sequence>
<keyword evidence="6" id="KW-1185">Reference proteome</keyword>
<evidence type="ECO:0000256" key="2">
    <source>
        <dbReference type="ARBA" id="ARBA00023125"/>
    </source>
</evidence>
<dbReference type="PANTHER" id="PTHR43537">
    <property type="entry name" value="TRANSCRIPTIONAL REGULATOR, GNTR FAMILY"/>
    <property type="match status" value="1"/>
</dbReference>
<organism evidence="5 6">
    <name type="scientific">Sphingorhabdus pulchriflava</name>
    <dbReference type="NCBI Taxonomy" id="2292257"/>
    <lineage>
        <taxon>Bacteria</taxon>
        <taxon>Pseudomonadati</taxon>
        <taxon>Pseudomonadota</taxon>
        <taxon>Alphaproteobacteria</taxon>
        <taxon>Sphingomonadales</taxon>
        <taxon>Sphingomonadaceae</taxon>
        <taxon>Sphingorhabdus</taxon>
    </lineage>
</organism>
<evidence type="ECO:0000313" key="6">
    <source>
        <dbReference type="Proteomes" id="UP000263833"/>
    </source>
</evidence>
<dbReference type="SUPFAM" id="SSF46785">
    <property type="entry name" value="Winged helix' DNA-binding domain"/>
    <property type="match status" value="1"/>
</dbReference>
<dbReference type="Pfam" id="PF00392">
    <property type="entry name" value="GntR"/>
    <property type="match status" value="1"/>
</dbReference>
<keyword evidence="3" id="KW-0804">Transcription</keyword>
<feature type="domain" description="HTH gntR-type" evidence="4">
    <location>
        <begin position="32"/>
        <end position="99"/>
    </location>
</feature>
<dbReference type="Pfam" id="PF07729">
    <property type="entry name" value="FCD"/>
    <property type="match status" value="1"/>
</dbReference>
<dbReference type="EMBL" id="QRGP01000001">
    <property type="protein sequence ID" value="RDV06678.1"/>
    <property type="molecule type" value="Genomic_DNA"/>
</dbReference>
<dbReference type="AlphaFoldDB" id="A0A371BGM2"/>
<dbReference type="Gene3D" id="1.10.10.10">
    <property type="entry name" value="Winged helix-like DNA-binding domain superfamily/Winged helix DNA-binding domain"/>
    <property type="match status" value="1"/>
</dbReference>
<dbReference type="InterPro" id="IPR036390">
    <property type="entry name" value="WH_DNA-bd_sf"/>
</dbReference>
<keyword evidence="2" id="KW-0238">DNA-binding</keyword>
<accession>A0A371BGM2</accession>
<keyword evidence="1" id="KW-0805">Transcription regulation</keyword>
<protein>
    <submittedName>
        <fullName evidence="5">GntR family transcriptional regulator</fullName>
    </submittedName>
</protein>
<dbReference type="PANTHER" id="PTHR43537:SF24">
    <property type="entry name" value="GLUCONATE OPERON TRANSCRIPTIONAL REPRESSOR"/>
    <property type="match status" value="1"/>
</dbReference>
<dbReference type="InterPro" id="IPR008920">
    <property type="entry name" value="TF_FadR/GntR_C"/>
</dbReference>
<name>A0A371BGM2_9SPHN</name>
<dbReference type="GO" id="GO:0003677">
    <property type="term" value="F:DNA binding"/>
    <property type="evidence" value="ECO:0007669"/>
    <property type="project" value="UniProtKB-KW"/>
</dbReference>
<evidence type="ECO:0000313" key="5">
    <source>
        <dbReference type="EMBL" id="RDV06678.1"/>
    </source>
</evidence>
<dbReference type="SMART" id="SM00345">
    <property type="entry name" value="HTH_GNTR"/>
    <property type="match status" value="1"/>
</dbReference>
<dbReference type="Proteomes" id="UP000263833">
    <property type="component" value="Unassembled WGS sequence"/>
</dbReference>
<dbReference type="PROSITE" id="PS50949">
    <property type="entry name" value="HTH_GNTR"/>
    <property type="match status" value="1"/>
</dbReference>
<evidence type="ECO:0000256" key="1">
    <source>
        <dbReference type="ARBA" id="ARBA00023015"/>
    </source>
</evidence>
<comment type="caution">
    <text evidence="5">The sequence shown here is derived from an EMBL/GenBank/DDBJ whole genome shotgun (WGS) entry which is preliminary data.</text>
</comment>
<reference evidence="6" key="1">
    <citation type="submission" date="2018-08" db="EMBL/GenBank/DDBJ databases">
        <authorList>
            <person name="Kim S.-J."/>
            <person name="Jung G.-Y."/>
        </authorList>
    </citation>
    <scope>NUCLEOTIDE SEQUENCE [LARGE SCALE GENOMIC DNA]</scope>
    <source>
        <strain evidence="6">GY_G</strain>
    </source>
</reference>
<dbReference type="Gene3D" id="1.20.120.530">
    <property type="entry name" value="GntR ligand-binding domain-like"/>
    <property type="match status" value="1"/>
</dbReference>